<comment type="caution">
    <text evidence="1">The sequence shown here is derived from an EMBL/GenBank/DDBJ whole genome shotgun (WGS) entry which is preliminary data.</text>
</comment>
<gene>
    <name evidence="1" type="primary">Acey_s0001.g138</name>
    <name evidence="1" type="ORF">Y032_0001g138</name>
</gene>
<evidence type="ECO:0000313" key="1">
    <source>
        <dbReference type="EMBL" id="EYC33875.1"/>
    </source>
</evidence>
<dbReference type="Proteomes" id="UP000024635">
    <property type="component" value="Unassembled WGS sequence"/>
</dbReference>
<organism evidence="1 2">
    <name type="scientific">Ancylostoma ceylanicum</name>
    <dbReference type="NCBI Taxonomy" id="53326"/>
    <lineage>
        <taxon>Eukaryota</taxon>
        <taxon>Metazoa</taxon>
        <taxon>Ecdysozoa</taxon>
        <taxon>Nematoda</taxon>
        <taxon>Chromadorea</taxon>
        <taxon>Rhabditida</taxon>
        <taxon>Rhabditina</taxon>
        <taxon>Rhabditomorpha</taxon>
        <taxon>Strongyloidea</taxon>
        <taxon>Ancylostomatidae</taxon>
        <taxon>Ancylostomatinae</taxon>
        <taxon>Ancylostoma</taxon>
    </lineage>
</organism>
<proteinExistence type="predicted"/>
<keyword evidence="2" id="KW-1185">Reference proteome</keyword>
<dbReference type="AlphaFoldDB" id="A0A016W2J4"/>
<sequence length="224" mass="25781">MKYMLEDLLQQGFKPDRFHSDLPVSPLALPFSVSWSVEGIRIVIWLPDGKRRQFSAILSRKTAKNAFLKSINPRPKQTRKTEFTVTAQHLPNFRDLLSSACGDIQVESCAIQPGQFFFRIDTLLDDFNVMVEWIKFCLASVVGSMACLPLLPHNIPICWCREIRVFSKFSNKERATAEFNLTMAQVGSNSTDSNPYLAATLYFIMKMNVFKILYRNVDTRYMYV</sequence>
<accession>A0A016W2J4</accession>
<protein>
    <submittedName>
        <fullName evidence="1">Uncharacterized protein</fullName>
    </submittedName>
</protein>
<name>A0A016W2J4_9BILA</name>
<dbReference type="EMBL" id="JARK01001337">
    <property type="protein sequence ID" value="EYC33875.1"/>
    <property type="molecule type" value="Genomic_DNA"/>
</dbReference>
<reference evidence="2" key="1">
    <citation type="journal article" date="2015" name="Nat. Genet.">
        <title>The genome and transcriptome of the zoonotic hookworm Ancylostoma ceylanicum identify infection-specific gene families.</title>
        <authorList>
            <person name="Schwarz E.M."/>
            <person name="Hu Y."/>
            <person name="Antoshechkin I."/>
            <person name="Miller M.M."/>
            <person name="Sternberg P.W."/>
            <person name="Aroian R.V."/>
        </authorList>
    </citation>
    <scope>NUCLEOTIDE SEQUENCE</scope>
    <source>
        <strain evidence="2">HY135</strain>
    </source>
</reference>
<evidence type="ECO:0000313" key="2">
    <source>
        <dbReference type="Proteomes" id="UP000024635"/>
    </source>
</evidence>